<dbReference type="AlphaFoldDB" id="A0A4R7KSS8"/>
<keyword evidence="1" id="KW-0408">Iron</keyword>
<accession>A0A4R7KSS8</accession>
<dbReference type="EMBL" id="SOAZ01000005">
    <property type="protein sequence ID" value="TDT61986.1"/>
    <property type="molecule type" value="Genomic_DNA"/>
</dbReference>
<dbReference type="SUPFAM" id="SSF50037">
    <property type="entry name" value="C-terminal domain of transcriptional repressors"/>
    <property type="match status" value="1"/>
</dbReference>
<evidence type="ECO:0000259" key="2">
    <source>
        <dbReference type="SMART" id="SM00899"/>
    </source>
</evidence>
<dbReference type="Pfam" id="PF04023">
    <property type="entry name" value="FeoA"/>
    <property type="match status" value="1"/>
</dbReference>
<dbReference type="InterPro" id="IPR038157">
    <property type="entry name" value="FeoA_core_dom"/>
</dbReference>
<dbReference type="InterPro" id="IPR007167">
    <property type="entry name" value="Fe-transptr_FeoA-like"/>
</dbReference>
<dbReference type="GO" id="GO:0046914">
    <property type="term" value="F:transition metal ion binding"/>
    <property type="evidence" value="ECO:0007669"/>
    <property type="project" value="InterPro"/>
</dbReference>
<comment type="caution">
    <text evidence="3">The sequence shown here is derived from an EMBL/GenBank/DDBJ whole genome shotgun (WGS) entry which is preliminary data.</text>
</comment>
<proteinExistence type="predicted"/>
<sequence length="78" mass="8679">MTLDKARKGQKIIIKNIPNEQIRVEAIRMGLYEGVEVKCSGKIPFGPVILSNRMQEIAIGRKLAKSIMIEVNDVKEGA</sequence>
<dbReference type="OrthoDB" id="2111964at2"/>
<organism evidence="3 4">
    <name type="scientific">Fonticella tunisiensis</name>
    <dbReference type="NCBI Taxonomy" id="1096341"/>
    <lineage>
        <taxon>Bacteria</taxon>
        <taxon>Bacillati</taxon>
        <taxon>Bacillota</taxon>
        <taxon>Clostridia</taxon>
        <taxon>Eubacteriales</taxon>
        <taxon>Clostridiaceae</taxon>
        <taxon>Fonticella</taxon>
    </lineage>
</organism>
<dbReference type="InterPro" id="IPR008988">
    <property type="entry name" value="Transcriptional_repressor_C"/>
</dbReference>
<evidence type="ECO:0000313" key="3">
    <source>
        <dbReference type="EMBL" id="TDT61986.1"/>
    </source>
</evidence>
<name>A0A4R7KSS8_9CLOT</name>
<reference evidence="3 4" key="1">
    <citation type="submission" date="2019-03" db="EMBL/GenBank/DDBJ databases">
        <title>Genomic Encyclopedia of Type Strains, Phase IV (KMG-IV): sequencing the most valuable type-strain genomes for metagenomic binning, comparative biology and taxonomic classification.</title>
        <authorList>
            <person name="Goeker M."/>
        </authorList>
    </citation>
    <scope>NUCLEOTIDE SEQUENCE [LARGE SCALE GENOMIC DNA]</scope>
    <source>
        <strain evidence="3 4">DSM 24455</strain>
    </source>
</reference>
<keyword evidence="4" id="KW-1185">Reference proteome</keyword>
<dbReference type="Proteomes" id="UP000295325">
    <property type="component" value="Unassembled WGS sequence"/>
</dbReference>
<evidence type="ECO:0000313" key="4">
    <source>
        <dbReference type="Proteomes" id="UP000295325"/>
    </source>
</evidence>
<dbReference type="RefSeq" id="WP_133627614.1">
    <property type="nucleotide sequence ID" value="NZ_SOAZ01000005.1"/>
</dbReference>
<protein>
    <submittedName>
        <fullName evidence="3">Fe2+ transport system protein FeoA</fullName>
    </submittedName>
</protein>
<dbReference type="SMART" id="SM00899">
    <property type="entry name" value="FeoA"/>
    <property type="match status" value="1"/>
</dbReference>
<feature type="domain" description="Ferrous iron transporter FeoA-like" evidence="2">
    <location>
        <begin position="1"/>
        <end position="71"/>
    </location>
</feature>
<gene>
    <name evidence="3" type="ORF">EDD71_105166</name>
</gene>
<dbReference type="Gene3D" id="2.30.30.90">
    <property type="match status" value="1"/>
</dbReference>
<evidence type="ECO:0000256" key="1">
    <source>
        <dbReference type="ARBA" id="ARBA00023004"/>
    </source>
</evidence>